<evidence type="ECO:0000313" key="9">
    <source>
        <dbReference type="Proteomes" id="UP001174677"/>
    </source>
</evidence>
<feature type="transmembrane region" description="Helical" evidence="6">
    <location>
        <begin position="213"/>
        <end position="234"/>
    </location>
</feature>
<feature type="domain" description="EamA" evidence="7">
    <location>
        <begin position="183"/>
        <end position="321"/>
    </location>
</feature>
<gene>
    <name evidence="8" type="ORF">P3X46_014954</name>
</gene>
<dbReference type="PANTHER" id="PTHR31218">
    <property type="entry name" value="WAT1-RELATED PROTEIN"/>
    <property type="match status" value="1"/>
</dbReference>
<evidence type="ECO:0000256" key="2">
    <source>
        <dbReference type="ARBA" id="ARBA00007635"/>
    </source>
</evidence>
<keyword evidence="3 6" id="KW-0812">Transmembrane</keyword>
<feature type="transmembrane region" description="Helical" evidence="6">
    <location>
        <begin position="39"/>
        <end position="59"/>
    </location>
</feature>
<name>A0ABQ9LVR5_HEVBR</name>
<comment type="subcellular location">
    <subcellularLocation>
        <location evidence="1 6">Membrane</location>
        <topology evidence="1 6">Multi-pass membrane protein</topology>
    </subcellularLocation>
</comment>
<keyword evidence="5 6" id="KW-0472">Membrane</keyword>
<protein>
    <recommendedName>
        <fullName evidence="6">WAT1-related protein</fullName>
    </recommendedName>
</protein>
<evidence type="ECO:0000256" key="1">
    <source>
        <dbReference type="ARBA" id="ARBA00004141"/>
    </source>
</evidence>
<feature type="transmembrane region" description="Helical" evidence="6">
    <location>
        <begin position="303"/>
        <end position="323"/>
    </location>
</feature>
<comment type="caution">
    <text evidence="8">The sequence shown here is derived from an EMBL/GenBank/DDBJ whole genome shotgun (WGS) entry which is preliminary data.</text>
</comment>
<feature type="transmembrane region" description="Helical" evidence="6">
    <location>
        <begin position="134"/>
        <end position="152"/>
    </location>
</feature>
<dbReference type="SUPFAM" id="SSF103481">
    <property type="entry name" value="Multidrug resistance efflux transporter EmrE"/>
    <property type="match status" value="2"/>
</dbReference>
<feature type="transmembrane region" description="Helical" evidence="6">
    <location>
        <begin position="249"/>
        <end position="270"/>
    </location>
</feature>
<evidence type="ECO:0000256" key="6">
    <source>
        <dbReference type="RuleBase" id="RU363077"/>
    </source>
</evidence>
<dbReference type="EMBL" id="JARPOI010000009">
    <property type="protein sequence ID" value="KAJ9171615.1"/>
    <property type="molecule type" value="Genomic_DNA"/>
</dbReference>
<dbReference type="Proteomes" id="UP001174677">
    <property type="component" value="Chromosome 9"/>
</dbReference>
<evidence type="ECO:0000256" key="4">
    <source>
        <dbReference type="ARBA" id="ARBA00022989"/>
    </source>
</evidence>
<feature type="transmembrane region" description="Helical" evidence="6">
    <location>
        <begin position="181"/>
        <end position="201"/>
    </location>
</feature>
<organism evidence="8 9">
    <name type="scientific">Hevea brasiliensis</name>
    <name type="common">Para rubber tree</name>
    <name type="synonym">Siphonia brasiliensis</name>
    <dbReference type="NCBI Taxonomy" id="3981"/>
    <lineage>
        <taxon>Eukaryota</taxon>
        <taxon>Viridiplantae</taxon>
        <taxon>Streptophyta</taxon>
        <taxon>Embryophyta</taxon>
        <taxon>Tracheophyta</taxon>
        <taxon>Spermatophyta</taxon>
        <taxon>Magnoliopsida</taxon>
        <taxon>eudicotyledons</taxon>
        <taxon>Gunneridae</taxon>
        <taxon>Pentapetalae</taxon>
        <taxon>rosids</taxon>
        <taxon>fabids</taxon>
        <taxon>Malpighiales</taxon>
        <taxon>Euphorbiaceae</taxon>
        <taxon>Crotonoideae</taxon>
        <taxon>Micrandreae</taxon>
        <taxon>Hevea</taxon>
    </lineage>
</organism>
<reference evidence="8" key="1">
    <citation type="journal article" date="2023" name="Plant Biotechnol. J.">
        <title>Chromosome-level wild Hevea brasiliensis genome provides new tools for genomic-assisted breeding and valuable loci to elevate rubber yield.</title>
        <authorList>
            <person name="Cheng H."/>
            <person name="Song X."/>
            <person name="Hu Y."/>
            <person name="Wu T."/>
            <person name="Yang Q."/>
            <person name="An Z."/>
            <person name="Feng S."/>
            <person name="Deng Z."/>
            <person name="Wu W."/>
            <person name="Zeng X."/>
            <person name="Tu M."/>
            <person name="Wang X."/>
            <person name="Huang H."/>
        </authorList>
    </citation>
    <scope>NUCLEOTIDE SEQUENCE</scope>
    <source>
        <strain evidence="8">MT/VB/25A 57/8</strain>
    </source>
</reference>
<evidence type="ECO:0000313" key="8">
    <source>
        <dbReference type="EMBL" id="KAJ9171615.1"/>
    </source>
</evidence>
<evidence type="ECO:0000256" key="3">
    <source>
        <dbReference type="ARBA" id="ARBA00022692"/>
    </source>
</evidence>
<evidence type="ECO:0000259" key="7">
    <source>
        <dbReference type="Pfam" id="PF00892"/>
    </source>
</evidence>
<sequence>MGCRGQLKPVFAMIFITFAFAIVNVLLKKVLDGGANQMAIVTYRLSISSIFLAPIAYYWERENRPRLTFQILCYLFLGALVGVTLSQYLFLLGLEYTSAAFSCAFLNMVPVSTFLLALPFGLEKVNMKIKAGRAKVLGAVICTAGAVLLTLYKGVPLTKPHSGDIKNHADTMMSDKKTQRWVIGSLFLMAGSLMWSSWFLVQTKISKRYPCQYSSTAILSFFGAIQSAIVSLIVERNIAMWILKGKFEIISIVYAGVVTSGLCYVGMAWCVKQRGPVFTAAFSPFTQIFAAIFDFSILHDQIYLGSVLGSILVILGLYILLWGKSKDAEECVMKQSLATEDRNKIGDVESQASVTINSTSS</sequence>
<dbReference type="InterPro" id="IPR030184">
    <property type="entry name" value="WAT1-related"/>
</dbReference>
<feature type="transmembrane region" description="Helical" evidence="6">
    <location>
        <begin position="99"/>
        <end position="122"/>
    </location>
</feature>
<dbReference type="Pfam" id="PF00892">
    <property type="entry name" value="EamA"/>
    <property type="match status" value="2"/>
</dbReference>
<feature type="domain" description="EamA" evidence="7">
    <location>
        <begin position="9"/>
        <end position="150"/>
    </location>
</feature>
<dbReference type="InterPro" id="IPR037185">
    <property type="entry name" value="EmrE-like"/>
</dbReference>
<evidence type="ECO:0000256" key="5">
    <source>
        <dbReference type="ARBA" id="ARBA00023136"/>
    </source>
</evidence>
<dbReference type="InterPro" id="IPR000620">
    <property type="entry name" value="EamA_dom"/>
</dbReference>
<feature type="transmembrane region" description="Helical" evidence="6">
    <location>
        <begin position="277"/>
        <end position="297"/>
    </location>
</feature>
<keyword evidence="9" id="KW-1185">Reference proteome</keyword>
<accession>A0ABQ9LVR5</accession>
<comment type="similarity">
    <text evidence="2 6">Belongs to the drug/metabolite transporter (DMT) superfamily. Plant drug/metabolite exporter (P-DME) (TC 2.A.7.4) family.</text>
</comment>
<keyword evidence="4 6" id="KW-1133">Transmembrane helix</keyword>
<feature type="transmembrane region" description="Helical" evidence="6">
    <location>
        <begin position="71"/>
        <end position="93"/>
    </location>
</feature>
<feature type="transmembrane region" description="Helical" evidence="6">
    <location>
        <begin position="7"/>
        <end position="27"/>
    </location>
</feature>
<proteinExistence type="inferred from homology"/>